<dbReference type="Proteomes" id="UP000789706">
    <property type="component" value="Unassembled WGS sequence"/>
</dbReference>
<reference evidence="1" key="1">
    <citation type="submission" date="2021-06" db="EMBL/GenBank/DDBJ databases">
        <authorList>
            <person name="Kallberg Y."/>
            <person name="Tangrot J."/>
            <person name="Rosling A."/>
        </authorList>
    </citation>
    <scope>NUCLEOTIDE SEQUENCE</scope>
    <source>
        <strain evidence="1">AZ414A</strain>
    </source>
</reference>
<keyword evidence="2" id="KW-1185">Reference proteome</keyword>
<evidence type="ECO:0000313" key="2">
    <source>
        <dbReference type="Proteomes" id="UP000789706"/>
    </source>
</evidence>
<accession>A0A9N9C4U5</accession>
<dbReference type="EMBL" id="CAJVPK010001547">
    <property type="protein sequence ID" value="CAG8590750.1"/>
    <property type="molecule type" value="Genomic_DNA"/>
</dbReference>
<name>A0A9N9C4U5_9GLOM</name>
<organism evidence="1 2">
    <name type="scientific">Diversispora eburnea</name>
    <dbReference type="NCBI Taxonomy" id="1213867"/>
    <lineage>
        <taxon>Eukaryota</taxon>
        <taxon>Fungi</taxon>
        <taxon>Fungi incertae sedis</taxon>
        <taxon>Mucoromycota</taxon>
        <taxon>Glomeromycotina</taxon>
        <taxon>Glomeromycetes</taxon>
        <taxon>Diversisporales</taxon>
        <taxon>Diversisporaceae</taxon>
        <taxon>Diversispora</taxon>
    </lineage>
</organism>
<feature type="non-terminal residue" evidence="1">
    <location>
        <position position="80"/>
    </location>
</feature>
<sequence>MKKDNYMEQSFQHKIDFLDITTNNKIDLPKTCEEVKENKIELDLQELSVICIIEDNSEEDIDNISEVTEEEKTFRKLFSH</sequence>
<dbReference type="AlphaFoldDB" id="A0A9N9C4U5"/>
<comment type="caution">
    <text evidence="1">The sequence shown here is derived from an EMBL/GenBank/DDBJ whole genome shotgun (WGS) entry which is preliminary data.</text>
</comment>
<proteinExistence type="predicted"/>
<dbReference type="OrthoDB" id="10545173at2759"/>
<evidence type="ECO:0000313" key="1">
    <source>
        <dbReference type="EMBL" id="CAG8590750.1"/>
    </source>
</evidence>
<gene>
    <name evidence="1" type="ORF">DEBURN_LOCUS9044</name>
</gene>
<protein>
    <submittedName>
        <fullName evidence="1">7285_t:CDS:1</fullName>
    </submittedName>
</protein>